<comment type="caution">
    <text evidence="6">The sequence shown here is derived from an EMBL/GenBank/DDBJ whole genome shotgun (WGS) entry which is preliminary data.</text>
</comment>
<dbReference type="GO" id="GO:0016787">
    <property type="term" value="F:hydrolase activity"/>
    <property type="evidence" value="ECO:0007669"/>
    <property type="project" value="UniProtKB-KW"/>
</dbReference>
<evidence type="ECO:0000256" key="1">
    <source>
        <dbReference type="ARBA" id="ARBA00022741"/>
    </source>
</evidence>
<dbReference type="SUPFAM" id="SSF52540">
    <property type="entry name" value="P-loop containing nucleoside triphosphate hydrolases"/>
    <property type="match status" value="1"/>
</dbReference>
<dbReference type="InterPro" id="IPR027417">
    <property type="entry name" value="P-loop_NTPase"/>
</dbReference>
<sequence>MVPASRALDVTLPARFLWQAYPDAGAGRRRRRSGARRPSTRRAWCGGCCCASGPDGWSPPSRAPGTLPGGRRAAPPAPERLADLFDQYQVYRADWLDAWRRARTW</sequence>
<organism evidence="6">
    <name type="scientific">Billgrantia gudaonensis</name>
    <dbReference type="NCBI Taxonomy" id="376427"/>
    <lineage>
        <taxon>Bacteria</taxon>
        <taxon>Pseudomonadati</taxon>
        <taxon>Pseudomonadota</taxon>
        <taxon>Gammaproteobacteria</taxon>
        <taxon>Oceanospirillales</taxon>
        <taxon>Halomonadaceae</taxon>
        <taxon>Billgrantia</taxon>
    </lineage>
</organism>
<protein>
    <submittedName>
        <fullName evidence="6">Uncharacterized protein</fullName>
    </submittedName>
</protein>
<dbReference type="GO" id="GO:0005524">
    <property type="term" value="F:ATP binding"/>
    <property type="evidence" value="ECO:0007669"/>
    <property type="project" value="UniProtKB-KW"/>
</dbReference>
<dbReference type="GO" id="GO:0140097">
    <property type="term" value="F:catalytic activity, acting on DNA"/>
    <property type="evidence" value="ECO:0007669"/>
    <property type="project" value="UniProtKB-ARBA"/>
</dbReference>
<keyword evidence="4" id="KW-0067">ATP-binding</keyword>
<dbReference type="Gene3D" id="1.10.10.160">
    <property type="match status" value="1"/>
</dbReference>
<name>A0A3S0NDU8_9GAMM</name>
<keyword evidence="3" id="KW-0347">Helicase</keyword>
<dbReference type="GO" id="GO:0004386">
    <property type="term" value="F:helicase activity"/>
    <property type="evidence" value="ECO:0007669"/>
    <property type="project" value="UniProtKB-KW"/>
</dbReference>
<proteinExistence type="predicted"/>
<dbReference type="AlphaFoldDB" id="A0A3S0NDU8"/>
<feature type="region of interest" description="Disordered" evidence="5">
    <location>
        <begin position="55"/>
        <end position="75"/>
    </location>
</feature>
<keyword evidence="2" id="KW-0378">Hydrolase</keyword>
<dbReference type="Pfam" id="PF04257">
    <property type="entry name" value="Exonuc_V_gamma"/>
    <property type="match status" value="1"/>
</dbReference>
<evidence type="ECO:0000256" key="5">
    <source>
        <dbReference type="SAM" id="MobiDB-lite"/>
    </source>
</evidence>
<keyword evidence="1" id="KW-0547">Nucleotide-binding</keyword>
<feature type="compositionally biased region" description="Low complexity" evidence="5">
    <location>
        <begin position="63"/>
        <end position="74"/>
    </location>
</feature>
<evidence type="ECO:0000256" key="4">
    <source>
        <dbReference type="ARBA" id="ARBA00022840"/>
    </source>
</evidence>
<dbReference type="EMBL" id="RXHI01000020">
    <property type="protein sequence ID" value="RUA22265.1"/>
    <property type="molecule type" value="Genomic_DNA"/>
</dbReference>
<dbReference type="InterPro" id="IPR013986">
    <property type="entry name" value="DExx_box_DNA_helicase_dom_sf"/>
</dbReference>
<evidence type="ECO:0000256" key="2">
    <source>
        <dbReference type="ARBA" id="ARBA00022801"/>
    </source>
</evidence>
<evidence type="ECO:0000256" key="3">
    <source>
        <dbReference type="ARBA" id="ARBA00022806"/>
    </source>
</evidence>
<accession>A0A3S0NDU8</accession>
<reference evidence="6" key="1">
    <citation type="submission" date="2018-12" db="EMBL/GenBank/DDBJ databases">
        <authorList>
            <person name="Jadhav K."/>
            <person name="Kushwaha B."/>
            <person name="Jadhav I."/>
        </authorList>
    </citation>
    <scope>NUCLEOTIDE SEQUENCE [LARGE SCALE GENOMIC DNA]</scope>
    <source>
        <strain evidence="6">SBS 10</strain>
    </source>
</reference>
<evidence type="ECO:0000313" key="6">
    <source>
        <dbReference type="EMBL" id="RUA22265.1"/>
    </source>
</evidence>
<gene>
    <name evidence="6" type="ORF">DSL92_06725</name>
</gene>